<organism evidence="6 7">
    <name type="scientific">Candida verbasci</name>
    <dbReference type="NCBI Taxonomy" id="1227364"/>
    <lineage>
        <taxon>Eukaryota</taxon>
        <taxon>Fungi</taxon>
        <taxon>Dikarya</taxon>
        <taxon>Ascomycota</taxon>
        <taxon>Saccharomycotina</taxon>
        <taxon>Pichiomycetes</taxon>
        <taxon>Debaryomycetaceae</taxon>
        <taxon>Candida/Lodderomyces clade</taxon>
        <taxon>Candida</taxon>
    </lineage>
</organism>
<feature type="region of interest" description="Disordered" evidence="4">
    <location>
        <begin position="1"/>
        <end position="22"/>
    </location>
</feature>
<feature type="compositionally biased region" description="Basic and acidic residues" evidence="4">
    <location>
        <begin position="1"/>
        <end position="10"/>
    </location>
</feature>
<dbReference type="FunFam" id="1.10.238.10:FF:000001">
    <property type="entry name" value="Calmodulin 1"/>
    <property type="match status" value="1"/>
</dbReference>
<dbReference type="EMBL" id="CANTUO010000001">
    <property type="protein sequence ID" value="CAI5755939.1"/>
    <property type="molecule type" value="Genomic_DNA"/>
</dbReference>
<dbReference type="InterPro" id="IPR018247">
    <property type="entry name" value="EF_Hand_1_Ca_BS"/>
</dbReference>
<gene>
    <name evidence="6" type="ORF">CANVERA_P0456</name>
</gene>
<dbReference type="PANTHER" id="PTHR23048:SF48">
    <property type="entry name" value="CENTRIN 3"/>
    <property type="match status" value="1"/>
</dbReference>
<dbReference type="InterPro" id="IPR002048">
    <property type="entry name" value="EF_hand_dom"/>
</dbReference>
<keyword evidence="2" id="KW-0677">Repeat</keyword>
<dbReference type="SUPFAM" id="SSF47473">
    <property type="entry name" value="EF-hand"/>
    <property type="match status" value="1"/>
</dbReference>
<dbReference type="AlphaFoldDB" id="A0A9W4X880"/>
<dbReference type="SUPFAM" id="SSF50104">
    <property type="entry name" value="Translation proteins SH3-like domain"/>
    <property type="match status" value="1"/>
</dbReference>
<dbReference type="InterPro" id="IPR008991">
    <property type="entry name" value="Translation_prot_SH3-like_sf"/>
</dbReference>
<dbReference type="PANTHER" id="PTHR23048">
    <property type="entry name" value="MYOSIN LIGHT CHAIN 1, 3"/>
    <property type="match status" value="1"/>
</dbReference>
<evidence type="ECO:0000256" key="1">
    <source>
        <dbReference type="ARBA" id="ARBA00022723"/>
    </source>
</evidence>
<dbReference type="InterPro" id="IPR050230">
    <property type="entry name" value="CALM/Myosin/TropC-like"/>
</dbReference>
<sequence>MSFIGRERISSNHSVTPQKNNRVNNNTIIKNELLDEQKAEIREAFQMFDMNGDGCLDYHELKVAFRSLGFDLSKKEVLDIIKEYDMDDSRLITYDNFYKTVGEMIIRRDPIEEIRRAFKLFDVDGTGSISLRNLRKVSKDLGENLTDEELQAMIDEFDFDEDGESTKNRFMRDISKYTESHKKEIIKMKQITSMPTFQNFFPDKLPRSKQKTQFEAGIIEGDFAYISQGKHKGKIAQVLNYSTEYDTVALSNITSQKLLPKTFWPEGQTSHVMEFPDFIPRKDIKVAGKEKVDEKINYIVADEIVLKDKYYDERYKKWIPRRFIKHHENIEIPWPNPSNVLEDNELSTPEEIVMEKTFEFQSIGKSPIPSDCLNELRNPYSKYKIKKLDGLQVSKLNGVEMPMTKEQKIWKLKQEEKPKKELVPLSDDIKEFIGEKMANHLNKIESPELKLHLEHLSKLRNRDFENTMKKINGNNL</sequence>
<protein>
    <recommendedName>
        <fullName evidence="5">EF-hand domain-containing protein</fullName>
    </recommendedName>
</protein>
<dbReference type="Proteomes" id="UP001152885">
    <property type="component" value="Unassembled WGS sequence"/>
</dbReference>
<reference evidence="6" key="1">
    <citation type="submission" date="2022-12" db="EMBL/GenBank/DDBJ databases">
        <authorList>
            <person name="Brejova B."/>
        </authorList>
    </citation>
    <scope>NUCLEOTIDE SEQUENCE</scope>
</reference>
<dbReference type="SMART" id="SM00054">
    <property type="entry name" value="EFh"/>
    <property type="match status" value="4"/>
</dbReference>
<evidence type="ECO:0000313" key="6">
    <source>
        <dbReference type="EMBL" id="CAI5755939.1"/>
    </source>
</evidence>
<dbReference type="GO" id="GO:0005509">
    <property type="term" value="F:calcium ion binding"/>
    <property type="evidence" value="ECO:0007669"/>
    <property type="project" value="InterPro"/>
</dbReference>
<keyword evidence="1" id="KW-0479">Metal-binding</keyword>
<name>A0A9W4X880_9ASCO</name>
<feature type="domain" description="EF-hand" evidence="5">
    <location>
        <begin position="72"/>
        <end position="107"/>
    </location>
</feature>
<evidence type="ECO:0000256" key="3">
    <source>
        <dbReference type="ARBA" id="ARBA00022837"/>
    </source>
</evidence>
<evidence type="ECO:0000259" key="5">
    <source>
        <dbReference type="PROSITE" id="PS50222"/>
    </source>
</evidence>
<proteinExistence type="predicted"/>
<accession>A0A9W4X880</accession>
<feature type="domain" description="EF-hand" evidence="5">
    <location>
        <begin position="36"/>
        <end position="71"/>
    </location>
</feature>
<dbReference type="OrthoDB" id="359154at2759"/>
<keyword evidence="7" id="KW-1185">Reference proteome</keyword>
<comment type="caution">
    <text evidence="6">The sequence shown here is derived from an EMBL/GenBank/DDBJ whole genome shotgun (WGS) entry which is preliminary data.</text>
</comment>
<dbReference type="Pfam" id="PF22682">
    <property type="entry name" value="Ribosomal_uL24m-like"/>
    <property type="match status" value="1"/>
</dbReference>
<dbReference type="Pfam" id="PF13499">
    <property type="entry name" value="EF-hand_7"/>
    <property type="match status" value="2"/>
</dbReference>
<evidence type="ECO:0000313" key="7">
    <source>
        <dbReference type="Proteomes" id="UP001152885"/>
    </source>
</evidence>
<dbReference type="CDD" id="cd00051">
    <property type="entry name" value="EFh"/>
    <property type="match status" value="1"/>
</dbReference>
<evidence type="ECO:0000256" key="2">
    <source>
        <dbReference type="ARBA" id="ARBA00022737"/>
    </source>
</evidence>
<dbReference type="PROSITE" id="PS00018">
    <property type="entry name" value="EF_HAND_1"/>
    <property type="match status" value="1"/>
</dbReference>
<dbReference type="PROSITE" id="PS50222">
    <property type="entry name" value="EF_HAND_2"/>
    <property type="match status" value="3"/>
</dbReference>
<dbReference type="GO" id="GO:0016460">
    <property type="term" value="C:myosin II complex"/>
    <property type="evidence" value="ECO:0007669"/>
    <property type="project" value="TreeGrafter"/>
</dbReference>
<feature type="domain" description="EF-hand" evidence="5">
    <location>
        <begin position="109"/>
        <end position="144"/>
    </location>
</feature>
<dbReference type="InterPro" id="IPR011992">
    <property type="entry name" value="EF-hand-dom_pair"/>
</dbReference>
<evidence type="ECO:0000256" key="4">
    <source>
        <dbReference type="SAM" id="MobiDB-lite"/>
    </source>
</evidence>
<dbReference type="Gene3D" id="1.10.238.10">
    <property type="entry name" value="EF-hand"/>
    <property type="match status" value="2"/>
</dbReference>
<keyword evidence="3" id="KW-0106">Calcium</keyword>